<dbReference type="InterPro" id="IPR036388">
    <property type="entry name" value="WH-like_DNA-bd_sf"/>
</dbReference>
<accession>A0A381FCV9</accession>
<dbReference type="GO" id="GO:0005829">
    <property type="term" value="C:cytosol"/>
    <property type="evidence" value="ECO:0007669"/>
    <property type="project" value="TreeGrafter"/>
</dbReference>
<evidence type="ECO:0000256" key="2">
    <source>
        <dbReference type="ARBA" id="ARBA00023125"/>
    </source>
</evidence>
<dbReference type="PANTHER" id="PTHR24567:SF28">
    <property type="entry name" value="LISTERIOLYSIN REGULATORY PROTEIN"/>
    <property type="match status" value="1"/>
</dbReference>
<dbReference type="PROSITE" id="PS50042">
    <property type="entry name" value="CNMP_BINDING_3"/>
    <property type="match status" value="1"/>
</dbReference>
<feature type="domain" description="HTH crp-type" evidence="5">
    <location>
        <begin position="131"/>
        <end position="198"/>
    </location>
</feature>
<dbReference type="InterPro" id="IPR012318">
    <property type="entry name" value="HTH_CRP"/>
</dbReference>
<dbReference type="Gene3D" id="2.60.120.10">
    <property type="entry name" value="Jelly Rolls"/>
    <property type="match status" value="1"/>
</dbReference>
<dbReference type="SUPFAM" id="SSF51206">
    <property type="entry name" value="cAMP-binding domain-like"/>
    <property type="match status" value="1"/>
</dbReference>
<dbReference type="InterPro" id="IPR000595">
    <property type="entry name" value="cNMP-bd_dom"/>
</dbReference>
<dbReference type="GO" id="GO:0003677">
    <property type="term" value="F:DNA binding"/>
    <property type="evidence" value="ECO:0007669"/>
    <property type="project" value="UniProtKB-KW"/>
</dbReference>
<evidence type="ECO:0000259" key="4">
    <source>
        <dbReference type="PROSITE" id="PS50042"/>
    </source>
</evidence>
<reference evidence="6 7" key="1">
    <citation type="submission" date="2018-06" db="EMBL/GenBank/DDBJ databases">
        <authorList>
            <consortium name="Pathogen Informatics"/>
            <person name="Doyle S."/>
        </authorList>
    </citation>
    <scope>NUCLEOTIDE SEQUENCE [LARGE SCALE GENOMIC DNA]</scope>
    <source>
        <strain evidence="6 7">NCTC13532</strain>
    </source>
</reference>
<evidence type="ECO:0000313" key="7">
    <source>
        <dbReference type="Proteomes" id="UP000254282"/>
    </source>
</evidence>
<evidence type="ECO:0000259" key="5">
    <source>
        <dbReference type="PROSITE" id="PS51063"/>
    </source>
</evidence>
<feature type="domain" description="Cyclic nucleotide-binding" evidence="4">
    <location>
        <begin position="18"/>
        <end position="100"/>
    </location>
</feature>
<dbReference type="PRINTS" id="PR00034">
    <property type="entry name" value="HTHCRP"/>
</dbReference>
<dbReference type="SUPFAM" id="SSF46785">
    <property type="entry name" value="Winged helix' DNA-binding domain"/>
    <property type="match status" value="1"/>
</dbReference>
<keyword evidence="2" id="KW-0238">DNA-binding</keyword>
<dbReference type="InterPro" id="IPR014710">
    <property type="entry name" value="RmlC-like_jellyroll"/>
</dbReference>
<sequence>MLIDLDLLRAHGGTIHTYGSHDYIFQIEETPRCYYQIVSGDVKLNYTNEDGKELIQSLLTKGESVCELLLFVDHKYPVNAVTMSDCTIMKVPKVEFLHMLDEHPRAAIDVRTYISKTLYQKFIMMQNIASTSAEERIKGTLKYFKSFFPDKTPFSYEVKLTRQQFASITGLRTETVIRTLKKLEKEGFVKIEDRKVYF</sequence>
<proteinExistence type="predicted"/>
<protein>
    <submittedName>
        <fullName evidence="6">cAMP regulatory protein</fullName>
    </submittedName>
</protein>
<name>A0A381FCV9_9FLAO</name>
<organism evidence="6 7">
    <name type="scientific">Chryseobacterium indoltheticum</name>
    <dbReference type="NCBI Taxonomy" id="254"/>
    <lineage>
        <taxon>Bacteria</taxon>
        <taxon>Pseudomonadati</taxon>
        <taxon>Bacteroidota</taxon>
        <taxon>Flavobacteriia</taxon>
        <taxon>Flavobacteriales</taxon>
        <taxon>Weeksellaceae</taxon>
        <taxon>Chryseobacterium group</taxon>
        <taxon>Chryseobacterium</taxon>
    </lineage>
</organism>
<dbReference type="InterPro" id="IPR036390">
    <property type="entry name" value="WH_DNA-bd_sf"/>
</dbReference>
<dbReference type="Proteomes" id="UP000254282">
    <property type="component" value="Unassembled WGS sequence"/>
</dbReference>
<dbReference type="RefSeq" id="WP_115619322.1">
    <property type="nucleotide sequence ID" value="NZ_UFVR01000004.1"/>
</dbReference>
<dbReference type="AlphaFoldDB" id="A0A381FCV9"/>
<dbReference type="SMART" id="SM00100">
    <property type="entry name" value="cNMP"/>
    <property type="match status" value="1"/>
</dbReference>
<evidence type="ECO:0000313" key="6">
    <source>
        <dbReference type="EMBL" id="SUX44391.1"/>
    </source>
</evidence>
<gene>
    <name evidence="6" type="primary">crp_7</name>
    <name evidence="6" type="ORF">NCTC13532_00794</name>
</gene>
<evidence type="ECO:0000256" key="1">
    <source>
        <dbReference type="ARBA" id="ARBA00023015"/>
    </source>
</evidence>
<keyword evidence="3" id="KW-0804">Transcription</keyword>
<dbReference type="InterPro" id="IPR018490">
    <property type="entry name" value="cNMP-bd_dom_sf"/>
</dbReference>
<dbReference type="Pfam" id="PF00027">
    <property type="entry name" value="cNMP_binding"/>
    <property type="match status" value="1"/>
</dbReference>
<dbReference type="Gene3D" id="1.10.10.10">
    <property type="entry name" value="Winged helix-like DNA-binding domain superfamily/Winged helix DNA-binding domain"/>
    <property type="match status" value="1"/>
</dbReference>
<dbReference type="EMBL" id="UFVR01000004">
    <property type="protein sequence ID" value="SUX44391.1"/>
    <property type="molecule type" value="Genomic_DNA"/>
</dbReference>
<dbReference type="CDD" id="cd00038">
    <property type="entry name" value="CAP_ED"/>
    <property type="match status" value="1"/>
</dbReference>
<dbReference type="PANTHER" id="PTHR24567">
    <property type="entry name" value="CRP FAMILY TRANSCRIPTIONAL REGULATORY PROTEIN"/>
    <property type="match status" value="1"/>
</dbReference>
<keyword evidence="1" id="KW-0805">Transcription regulation</keyword>
<evidence type="ECO:0000256" key="3">
    <source>
        <dbReference type="ARBA" id="ARBA00023163"/>
    </source>
</evidence>
<dbReference type="Pfam" id="PF13545">
    <property type="entry name" value="HTH_Crp_2"/>
    <property type="match status" value="1"/>
</dbReference>
<dbReference type="InterPro" id="IPR050397">
    <property type="entry name" value="Env_Response_Regulators"/>
</dbReference>
<dbReference type="STRING" id="254.SAMN05421682_11920"/>
<dbReference type="PROSITE" id="PS51063">
    <property type="entry name" value="HTH_CRP_2"/>
    <property type="match status" value="1"/>
</dbReference>
<dbReference type="SMART" id="SM00419">
    <property type="entry name" value="HTH_CRP"/>
    <property type="match status" value="1"/>
</dbReference>
<dbReference type="CDD" id="cd00092">
    <property type="entry name" value="HTH_CRP"/>
    <property type="match status" value="1"/>
</dbReference>
<dbReference type="GO" id="GO:0003700">
    <property type="term" value="F:DNA-binding transcription factor activity"/>
    <property type="evidence" value="ECO:0007669"/>
    <property type="project" value="TreeGrafter"/>
</dbReference>